<keyword evidence="3" id="KW-1185">Reference proteome</keyword>
<keyword evidence="1" id="KW-0812">Transmembrane</keyword>
<dbReference type="EMBL" id="LRPC01000001">
    <property type="protein sequence ID" value="KYG77420.1"/>
    <property type="molecule type" value="Genomic_DNA"/>
</dbReference>
<proteinExistence type="predicted"/>
<evidence type="ECO:0000313" key="2">
    <source>
        <dbReference type="EMBL" id="KYG77420.1"/>
    </source>
</evidence>
<dbReference type="OrthoDB" id="982700at2"/>
<evidence type="ECO:0000313" key="3">
    <source>
        <dbReference type="Proteomes" id="UP000075606"/>
    </source>
</evidence>
<evidence type="ECO:0000256" key="1">
    <source>
        <dbReference type="SAM" id="Phobius"/>
    </source>
</evidence>
<feature type="transmembrane region" description="Helical" evidence="1">
    <location>
        <begin position="37"/>
        <end position="55"/>
    </location>
</feature>
<organism evidence="2 3">
    <name type="scientific">Roseivirga spongicola</name>
    <dbReference type="NCBI Taxonomy" id="333140"/>
    <lineage>
        <taxon>Bacteria</taxon>
        <taxon>Pseudomonadati</taxon>
        <taxon>Bacteroidota</taxon>
        <taxon>Cytophagia</taxon>
        <taxon>Cytophagales</taxon>
        <taxon>Roseivirgaceae</taxon>
        <taxon>Roseivirga</taxon>
    </lineage>
</organism>
<dbReference type="RefSeq" id="WP_068215739.1">
    <property type="nucleotide sequence ID" value="NZ_CP139724.1"/>
</dbReference>
<protein>
    <submittedName>
        <fullName evidence="2">Uncharacterized protein</fullName>
    </submittedName>
</protein>
<dbReference type="Proteomes" id="UP000075606">
    <property type="component" value="Unassembled WGS sequence"/>
</dbReference>
<keyword evidence="1" id="KW-1133">Transmembrane helix</keyword>
<reference evidence="2 3" key="1">
    <citation type="submission" date="2016-01" db="EMBL/GenBank/DDBJ databases">
        <title>Genome sequencing of Roseivirga spongicola UST030701-084.</title>
        <authorList>
            <person name="Selvaratnam C."/>
            <person name="Thevarajoo S."/>
            <person name="Goh K.M."/>
            <person name="Ee R."/>
            <person name="Chan K.-G."/>
            <person name="Chong C.S."/>
        </authorList>
    </citation>
    <scope>NUCLEOTIDE SEQUENCE [LARGE SCALE GENOMIC DNA]</scope>
    <source>
        <strain evidence="2 3">UST030701-084</strain>
    </source>
</reference>
<feature type="transmembrane region" description="Helical" evidence="1">
    <location>
        <begin position="6"/>
        <end position="25"/>
    </location>
</feature>
<accession>A0A150XFC1</accession>
<gene>
    <name evidence="2" type="ORF">AWW68_01220</name>
</gene>
<dbReference type="AlphaFoldDB" id="A0A150XFC1"/>
<sequence length="61" mass="6856">MKIKIATWAAMLGLTLVLIGILSRFTDFITVNQRTGCYIIGLALMLLGTIWKVVLEMNEKE</sequence>
<comment type="caution">
    <text evidence="2">The sequence shown here is derived from an EMBL/GenBank/DDBJ whole genome shotgun (WGS) entry which is preliminary data.</text>
</comment>
<keyword evidence="1" id="KW-0472">Membrane</keyword>
<name>A0A150XFC1_9BACT</name>